<sequence length="520" mass="57564">MSEVAMSNALSDMTPQPPSNPDAQTTVNDFLDYTEFFPSDLLRSLTLIGKLDASYLDTTAKVHGLTKTYGNLPKLPANERPDPQTLRKDISAALDHAIYCRESTYAEAARLYEVAERHCHRLATIKRKLQALPQPPSRDPTPVQVSPQNTRSLNRNFERTPRLHLHFNETRQPARQASSAARPRDRSRKRTVPGDTQPQNLESPGASSASGWEDSPLASPTGSVIDIAAHNRVKVPEPSKPSKSKVPKVPRVRPPGVMGTNVHSQIAGISTSNALAKLSPPPPDAKPGSKFAPWFKLTEYEMAVLRKQMKKNAIWSPSDTMIRRELQKKGRGRENYEREKARTESTGEPLLDEEAGDRTNKKGPLAPGEISSDTWGKEDSQLVNRGMKLNEAKKLKKESLLREQAMRDAMEIETASQKVMEAGNIMKNLVFNHSTRDSVTVTPISEKKRETPKSANRKRRRDQTPDAPPSETREQSDGVQDSMVKQPGPKRLRIAPPAPPLIAPAPPTPQPIQPAPSPSL</sequence>
<protein>
    <recommendedName>
        <fullName evidence="2">Inhibitor of growth protein N-terminal histone-binding domain-containing protein</fullName>
    </recommendedName>
</protein>
<dbReference type="SMART" id="SM01408">
    <property type="entry name" value="ING"/>
    <property type="match status" value="1"/>
</dbReference>
<gene>
    <name evidence="3" type="ORF">AOQ84DRAFT_317022</name>
</gene>
<organism evidence="3 4">
    <name type="scientific">Glonium stellatum</name>
    <dbReference type="NCBI Taxonomy" id="574774"/>
    <lineage>
        <taxon>Eukaryota</taxon>
        <taxon>Fungi</taxon>
        <taxon>Dikarya</taxon>
        <taxon>Ascomycota</taxon>
        <taxon>Pezizomycotina</taxon>
        <taxon>Dothideomycetes</taxon>
        <taxon>Pleosporomycetidae</taxon>
        <taxon>Gloniales</taxon>
        <taxon>Gloniaceae</taxon>
        <taxon>Glonium</taxon>
    </lineage>
</organism>
<dbReference type="GO" id="GO:0000785">
    <property type="term" value="C:chromatin"/>
    <property type="evidence" value="ECO:0007669"/>
    <property type="project" value="UniProtKB-ARBA"/>
</dbReference>
<feature type="compositionally biased region" description="Basic and acidic residues" evidence="1">
    <location>
        <begin position="156"/>
        <end position="169"/>
    </location>
</feature>
<dbReference type="Proteomes" id="UP000250140">
    <property type="component" value="Unassembled WGS sequence"/>
</dbReference>
<feature type="region of interest" description="Disordered" evidence="1">
    <location>
        <begin position="1"/>
        <end position="24"/>
    </location>
</feature>
<proteinExistence type="predicted"/>
<feature type="compositionally biased region" description="Basic and acidic residues" evidence="1">
    <location>
        <begin position="325"/>
        <end position="345"/>
    </location>
</feature>
<evidence type="ECO:0000313" key="3">
    <source>
        <dbReference type="EMBL" id="OCL09400.1"/>
    </source>
</evidence>
<evidence type="ECO:0000259" key="2">
    <source>
        <dbReference type="SMART" id="SM01408"/>
    </source>
</evidence>
<feature type="domain" description="Inhibitor of growth protein N-terminal histone-binding" evidence="2">
    <location>
        <begin position="26"/>
        <end position="129"/>
    </location>
</feature>
<name>A0A8E2F2I9_9PEZI</name>
<dbReference type="Pfam" id="PF12998">
    <property type="entry name" value="ING"/>
    <property type="match status" value="1"/>
</dbReference>
<evidence type="ECO:0000256" key="1">
    <source>
        <dbReference type="SAM" id="MobiDB-lite"/>
    </source>
</evidence>
<evidence type="ECO:0000313" key="4">
    <source>
        <dbReference type="Proteomes" id="UP000250140"/>
    </source>
</evidence>
<reference evidence="3 4" key="1">
    <citation type="journal article" date="2016" name="Nat. Commun.">
        <title>Ectomycorrhizal ecology is imprinted in the genome of the dominant symbiotic fungus Cenococcum geophilum.</title>
        <authorList>
            <consortium name="DOE Joint Genome Institute"/>
            <person name="Peter M."/>
            <person name="Kohler A."/>
            <person name="Ohm R.A."/>
            <person name="Kuo A."/>
            <person name="Krutzmann J."/>
            <person name="Morin E."/>
            <person name="Arend M."/>
            <person name="Barry K.W."/>
            <person name="Binder M."/>
            <person name="Choi C."/>
            <person name="Clum A."/>
            <person name="Copeland A."/>
            <person name="Grisel N."/>
            <person name="Haridas S."/>
            <person name="Kipfer T."/>
            <person name="LaButti K."/>
            <person name="Lindquist E."/>
            <person name="Lipzen A."/>
            <person name="Maire R."/>
            <person name="Meier B."/>
            <person name="Mihaltcheva S."/>
            <person name="Molinier V."/>
            <person name="Murat C."/>
            <person name="Poggeler S."/>
            <person name="Quandt C.A."/>
            <person name="Sperisen C."/>
            <person name="Tritt A."/>
            <person name="Tisserant E."/>
            <person name="Crous P.W."/>
            <person name="Henrissat B."/>
            <person name="Nehls U."/>
            <person name="Egli S."/>
            <person name="Spatafora J.W."/>
            <person name="Grigoriev I.V."/>
            <person name="Martin F.M."/>
        </authorList>
    </citation>
    <scope>NUCLEOTIDE SEQUENCE [LARGE SCALE GENOMIC DNA]</scope>
    <source>
        <strain evidence="3 4">CBS 207.34</strain>
    </source>
</reference>
<feature type="compositionally biased region" description="Pro residues" evidence="1">
    <location>
        <begin position="496"/>
        <end position="520"/>
    </location>
</feature>
<dbReference type="AlphaFoldDB" id="A0A8E2F2I9"/>
<feature type="region of interest" description="Disordered" evidence="1">
    <location>
        <begin position="130"/>
        <end position="259"/>
    </location>
</feature>
<feature type="compositionally biased region" description="Polar residues" evidence="1">
    <location>
        <begin position="194"/>
        <end position="210"/>
    </location>
</feature>
<dbReference type="EMBL" id="KV749455">
    <property type="protein sequence ID" value="OCL09400.1"/>
    <property type="molecule type" value="Genomic_DNA"/>
</dbReference>
<feature type="compositionally biased region" description="Basic residues" evidence="1">
    <location>
        <begin position="242"/>
        <end position="251"/>
    </location>
</feature>
<keyword evidence="4" id="KW-1185">Reference proteome</keyword>
<accession>A0A8E2F2I9</accession>
<dbReference type="InterPro" id="IPR024610">
    <property type="entry name" value="ING_N_histone-binding"/>
</dbReference>
<dbReference type="Gene3D" id="6.10.140.1740">
    <property type="match status" value="1"/>
</dbReference>
<feature type="region of interest" description="Disordered" evidence="1">
    <location>
        <begin position="439"/>
        <end position="520"/>
    </location>
</feature>
<feature type="region of interest" description="Disordered" evidence="1">
    <location>
        <begin position="325"/>
        <end position="379"/>
    </location>
</feature>
<feature type="compositionally biased region" description="Polar residues" evidence="1">
    <location>
        <begin position="143"/>
        <end position="155"/>
    </location>
</feature>
<feature type="non-terminal residue" evidence="3">
    <location>
        <position position="520"/>
    </location>
</feature>
<feature type="compositionally biased region" description="Low complexity" evidence="1">
    <location>
        <begin position="171"/>
        <end position="181"/>
    </location>
</feature>
<dbReference type="OrthoDB" id="5411773at2759"/>